<dbReference type="InterPro" id="IPR050171">
    <property type="entry name" value="MFS_Transporters"/>
</dbReference>
<evidence type="ECO:0000256" key="2">
    <source>
        <dbReference type="ARBA" id="ARBA00022448"/>
    </source>
</evidence>
<gene>
    <name evidence="10" type="ORF">Msi02_03260</name>
</gene>
<keyword evidence="6 8" id="KW-0472">Membrane</keyword>
<evidence type="ECO:0000256" key="1">
    <source>
        <dbReference type="ARBA" id="ARBA00004651"/>
    </source>
</evidence>
<dbReference type="InterPro" id="IPR011701">
    <property type="entry name" value="MFS"/>
</dbReference>
<dbReference type="PROSITE" id="PS00216">
    <property type="entry name" value="SUGAR_TRANSPORT_1"/>
    <property type="match status" value="1"/>
</dbReference>
<feature type="compositionally biased region" description="Polar residues" evidence="7">
    <location>
        <begin position="1"/>
        <end position="13"/>
    </location>
</feature>
<dbReference type="SUPFAM" id="SSF103473">
    <property type="entry name" value="MFS general substrate transporter"/>
    <property type="match status" value="1"/>
</dbReference>
<feature type="transmembrane region" description="Helical" evidence="8">
    <location>
        <begin position="224"/>
        <end position="244"/>
    </location>
</feature>
<evidence type="ECO:0000256" key="6">
    <source>
        <dbReference type="ARBA" id="ARBA00023136"/>
    </source>
</evidence>
<comment type="subcellular location">
    <subcellularLocation>
        <location evidence="1">Cell membrane</location>
        <topology evidence="1">Multi-pass membrane protein</topology>
    </subcellularLocation>
</comment>
<evidence type="ECO:0000313" key="10">
    <source>
        <dbReference type="EMBL" id="GIH59509.1"/>
    </source>
</evidence>
<evidence type="ECO:0000256" key="5">
    <source>
        <dbReference type="ARBA" id="ARBA00022989"/>
    </source>
</evidence>
<feature type="domain" description="Major facilitator superfamily (MFS) profile" evidence="9">
    <location>
        <begin position="66"/>
        <end position="461"/>
    </location>
</feature>
<dbReference type="PANTHER" id="PTHR23517:SF13">
    <property type="entry name" value="MAJOR FACILITATOR SUPERFAMILY MFS_1"/>
    <property type="match status" value="1"/>
</dbReference>
<feature type="transmembrane region" description="Helical" evidence="8">
    <location>
        <begin position="98"/>
        <end position="121"/>
    </location>
</feature>
<name>A0ABQ4GDI8_9ACTN</name>
<evidence type="ECO:0000256" key="8">
    <source>
        <dbReference type="SAM" id="Phobius"/>
    </source>
</evidence>
<dbReference type="PROSITE" id="PS50850">
    <property type="entry name" value="MFS"/>
    <property type="match status" value="1"/>
</dbReference>
<dbReference type="Pfam" id="PF07690">
    <property type="entry name" value="MFS_1"/>
    <property type="match status" value="1"/>
</dbReference>
<feature type="transmembrane region" description="Helical" evidence="8">
    <location>
        <begin position="343"/>
        <end position="361"/>
    </location>
</feature>
<feature type="region of interest" description="Disordered" evidence="7">
    <location>
        <begin position="1"/>
        <end position="33"/>
    </location>
</feature>
<feature type="transmembrane region" description="Helical" evidence="8">
    <location>
        <begin position="367"/>
        <end position="392"/>
    </location>
</feature>
<keyword evidence="11" id="KW-1185">Reference proteome</keyword>
<evidence type="ECO:0000256" key="4">
    <source>
        <dbReference type="ARBA" id="ARBA00022692"/>
    </source>
</evidence>
<keyword evidence="3" id="KW-1003">Cell membrane</keyword>
<reference evidence="10 11" key="1">
    <citation type="submission" date="2021-01" db="EMBL/GenBank/DDBJ databases">
        <title>Whole genome shotgun sequence of Microbispora siamensis NBRC 104113.</title>
        <authorList>
            <person name="Komaki H."/>
            <person name="Tamura T."/>
        </authorList>
    </citation>
    <scope>NUCLEOTIDE SEQUENCE [LARGE SCALE GENOMIC DNA]</scope>
    <source>
        <strain evidence="10 11">NBRC 104113</strain>
    </source>
</reference>
<evidence type="ECO:0000256" key="3">
    <source>
        <dbReference type="ARBA" id="ARBA00022475"/>
    </source>
</evidence>
<evidence type="ECO:0000256" key="7">
    <source>
        <dbReference type="SAM" id="MobiDB-lite"/>
    </source>
</evidence>
<feature type="transmembrane region" description="Helical" evidence="8">
    <location>
        <begin position="133"/>
        <end position="151"/>
    </location>
</feature>
<feature type="transmembrane region" description="Helical" evidence="8">
    <location>
        <begin position="275"/>
        <end position="296"/>
    </location>
</feature>
<organism evidence="10 11">
    <name type="scientific">Microbispora siamensis</name>
    <dbReference type="NCBI Taxonomy" id="564413"/>
    <lineage>
        <taxon>Bacteria</taxon>
        <taxon>Bacillati</taxon>
        <taxon>Actinomycetota</taxon>
        <taxon>Actinomycetes</taxon>
        <taxon>Streptosporangiales</taxon>
        <taxon>Streptosporangiaceae</taxon>
        <taxon>Microbispora</taxon>
    </lineage>
</organism>
<comment type="caution">
    <text evidence="10">The sequence shown here is derived from an EMBL/GenBank/DDBJ whole genome shotgun (WGS) entry which is preliminary data.</text>
</comment>
<dbReference type="InterPro" id="IPR020846">
    <property type="entry name" value="MFS_dom"/>
</dbReference>
<feature type="transmembrane region" description="Helical" evidence="8">
    <location>
        <begin position="432"/>
        <end position="452"/>
    </location>
</feature>
<keyword evidence="5 8" id="KW-1133">Transmembrane helix</keyword>
<feature type="transmembrane region" description="Helical" evidence="8">
    <location>
        <begin position="194"/>
        <end position="218"/>
    </location>
</feature>
<feature type="transmembrane region" description="Helical" evidence="8">
    <location>
        <begin position="163"/>
        <end position="182"/>
    </location>
</feature>
<dbReference type="Proteomes" id="UP000660454">
    <property type="component" value="Unassembled WGS sequence"/>
</dbReference>
<proteinExistence type="predicted"/>
<dbReference type="InterPro" id="IPR005829">
    <property type="entry name" value="Sugar_transporter_CS"/>
</dbReference>
<sequence length="461" mass="45307">MTNSGGCAPSANTLEADPRAPGRAPGPRDDAAGTATATAVTGTVTAGTVPEMAAGTAARGRISRRAGFWLLAGTLVAFMAAASTPSPLYVLYQQRWGFSAATLTAVFAVYALALLIALLTVGGLSDHVGRRPVLIAALLAEAGAMVAFLTADGVGPLLLARAVQGLATGAATGAISAGLVDLQPASRRVRQLGALVNSVAPTGGLAAGALGAGLFVRYTATPTTSVFVVLTAVFVLLAAAMALLPEPVALRPGRGRDALVSLRPRVAVPRPVRGAFAAAVPCLVATWALGGLYLSLGGSLTAGVLHVPDRLVGGLVVTALTAAGAVASLVVRDLPARRVMAGGSLVLAAGAGLTLAALAAASTPMFFAGTAVAGCGFGSAFLGAFRSLAALAGPAERAGMFASVYVVSYLAFSVPAVAAGIAVPSLGLRATAGVYGCAVVVLALLAAVLGLAQERAAARTA</sequence>
<accession>A0ABQ4GDI8</accession>
<protein>
    <submittedName>
        <fullName evidence="10">MFS transporter</fullName>
    </submittedName>
</protein>
<feature type="transmembrane region" description="Helical" evidence="8">
    <location>
        <begin position="68"/>
        <end position="92"/>
    </location>
</feature>
<dbReference type="InterPro" id="IPR036259">
    <property type="entry name" value="MFS_trans_sf"/>
</dbReference>
<keyword evidence="2" id="KW-0813">Transport</keyword>
<evidence type="ECO:0000313" key="11">
    <source>
        <dbReference type="Proteomes" id="UP000660454"/>
    </source>
</evidence>
<feature type="transmembrane region" description="Helical" evidence="8">
    <location>
        <begin position="404"/>
        <end position="426"/>
    </location>
</feature>
<evidence type="ECO:0000259" key="9">
    <source>
        <dbReference type="PROSITE" id="PS50850"/>
    </source>
</evidence>
<feature type="compositionally biased region" description="Basic and acidic residues" evidence="7">
    <location>
        <begin position="16"/>
        <end position="31"/>
    </location>
</feature>
<dbReference type="Gene3D" id="1.20.1250.20">
    <property type="entry name" value="MFS general substrate transporter like domains"/>
    <property type="match status" value="1"/>
</dbReference>
<dbReference type="EMBL" id="BOOF01000001">
    <property type="protein sequence ID" value="GIH59509.1"/>
    <property type="molecule type" value="Genomic_DNA"/>
</dbReference>
<dbReference type="PANTHER" id="PTHR23517">
    <property type="entry name" value="RESISTANCE PROTEIN MDTM, PUTATIVE-RELATED-RELATED"/>
    <property type="match status" value="1"/>
</dbReference>
<feature type="transmembrane region" description="Helical" evidence="8">
    <location>
        <begin position="311"/>
        <end position="331"/>
    </location>
</feature>
<keyword evidence="4 8" id="KW-0812">Transmembrane</keyword>